<dbReference type="PANTHER" id="PTHR13693:SF3">
    <property type="entry name" value="LD36009P"/>
    <property type="match status" value="1"/>
</dbReference>
<keyword evidence="8" id="KW-1185">Reference proteome</keyword>
<keyword evidence="4 5" id="KW-0663">Pyridoxal phosphate</keyword>
<dbReference type="GO" id="GO:0008483">
    <property type="term" value="F:transaminase activity"/>
    <property type="evidence" value="ECO:0007669"/>
    <property type="project" value="UniProtKB-KW"/>
</dbReference>
<dbReference type="InterPro" id="IPR015422">
    <property type="entry name" value="PyrdxlP-dep_Trfase_small"/>
</dbReference>
<keyword evidence="7" id="KW-0032">Aminotransferase</keyword>
<evidence type="ECO:0000256" key="1">
    <source>
        <dbReference type="ARBA" id="ARBA00001933"/>
    </source>
</evidence>
<dbReference type="InterPro" id="IPR015424">
    <property type="entry name" value="PyrdxlP-dep_Trfase"/>
</dbReference>
<dbReference type="PANTHER" id="PTHR13693">
    <property type="entry name" value="CLASS II AMINOTRANSFERASE/8-AMINO-7-OXONONANOATE SYNTHASE"/>
    <property type="match status" value="1"/>
</dbReference>
<keyword evidence="3" id="KW-0808">Transferase</keyword>
<dbReference type="InterPro" id="IPR015421">
    <property type="entry name" value="PyrdxlP-dep_Trfase_major"/>
</dbReference>
<accession>A0ABY6CSQ3</accession>
<dbReference type="InterPro" id="IPR001917">
    <property type="entry name" value="Aminotrans_II_pyridoxalP_BS"/>
</dbReference>
<evidence type="ECO:0000313" key="8">
    <source>
        <dbReference type="Proteomes" id="UP001065174"/>
    </source>
</evidence>
<dbReference type="InterPro" id="IPR050087">
    <property type="entry name" value="AON_synthase_class-II"/>
</dbReference>
<dbReference type="CDD" id="cd06454">
    <property type="entry name" value="KBL_like"/>
    <property type="match status" value="1"/>
</dbReference>
<sequence>MSILKDRLAKYTYADEVKEAGLYPYFREIGSNQDTEVIINGHKVLMFGSNSYLGLTNHPKVKEAAKQAIDKYGTGCAGSRFLNGTLDLHVELENKLAEFFEKEAALIFSTGFQTNLGVISCMTGRNDYIILDEFDHASIIDGTRLSFSKVIKYKHNDMKSLESQLAKLEPSAVKMIVVDGIFSMEGDIVKLPEIVALAKKYQAEIIVDDAHAVGVIGKNGAGTASHFGLTNEVDFIVGTFSKSLASLGGFVASDKVAIDYMKHHARSLIFSASIPPSSAASALAALELMKNEPQLIDNLWSNTNYAIKGLKDLGFEIGPTESPIIPIYVRDNEKTFKLTQFLIEEGVFVNPVISPAVKSGDSLIRFSLMSSHTHAQIDFALEKLVKARKIIGFGEGTELVNSHSVVAK</sequence>
<dbReference type="Proteomes" id="UP001065174">
    <property type="component" value="Chromosome"/>
</dbReference>
<dbReference type="PROSITE" id="PS00599">
    <property type="entry name" value="AA_TRANSFER_CLASS_2"/>
    <property type="match status" value="1"/>
</dbReference>
<reference evidence="7" key="1">
    <citation type="submission" date="2022-09" db="EMBL/GenBank/DDBJ databases">
        <title>Comparative genomics and taxonomic characterization of three novel marine species of genus Reichenbachiella exhibiting antioxidant and polysaccharide degradation activities.</title>
        <authorList>
            <person name="Muhammad N."/>
            <person name="Lee Y.-J."/>
            <person name="Ko J."/>
            <person name="Kim S.-G."/>
        </authorList>
    </citation>
    <scope>NUCLEOTIDE SEQUENCE</scope>
    <source>
        <strain evidence="7">BKB1-1</strain>
    </source>
</reference>
<dbReference type="Pfam" id="PF00155">
    <property type="entry name" value="Aminotran_1_2"/>
    <property type="match status" value="1"/>
</dbReference>
<feature type="domain" description="Aminotransferase class I/classII large" evidence="6">
    <location>
        <begin position="43"/>
        <end position="384"/>
    </location>
</feature>
<evidence type="ECO:0000256" key="2">
    <source>
        <dbReference type="ARBA" id="ARBA00005189"/>
    </source>
</evidence>
<dbReference type="EMBL" id="CP106679">
    <property type="protein sequence ID" value="UXP32894.1"/>
    <property type="molecule type" value="Genomic_DNA"/>
</dbReference>
<evidence type="ECO:0000256" key="3">
    <source>
        <dbReference type="ARBA" id="ARBA00022679"/>
    </source>
</evidence>
<dbReference type="InterPro" id="IPR004839">
    <property type="entry name" value="Aminotransferase_I/II_large"/>
</dbReference>
<dbReference type="NCBIfam" id="NF047600">
    <property type="entry name" value="SerpalmtaseCFB"/>
    <property type="match status" value="1"/>
</dbReference>
<comment type="cofactor">
    <cofactor evidence="1 5">
        <name>pyridoxal 5'-phosphate</name>
        <dbReference type="ChEBI" id="CHEBI:597326"/>
    </cofactor>
</comment>
<proteinExistence type="inferred from homology"/>
<dbReference type="Gene3D" id="3.40.640.10">
    <property type="entry name" value="Type I PLP-dependent aspartate aminotransferase-like (Major domain)"/>
    <property type="match status" value="1"/>
</dbReference>
<dbReference type="SUPFAM" id="SSF53383">
    <property type="entry name" value="PLP-dependent transferases"/>
    <property type="match status" value="1"/>
</dbReference>
<evidence type="ECO:0000256" key="4">
    <source>
        <dbReference type="ARBA" id="ARBA00022898"/>
    </source>
</evidence>
<evidence type="ECO:0000256" key="5">
    <source>
        <dbReference type="RuleBase" id="RU003693"/>
    </source>
</evidence>
<evidence type="ECO:0000259" key="6">
    <source>
        <dbReference type="Pfam" id="PF00155"/>
    </source>
</evidence>
<protein>
    <submittedName>
        <fullName evidence="7">Pyridoxal phosphate-dependent aminotransferase family protein</fullName>
    </submittedName>
</protein>
<comment type="similarity">
    <text evidence="5">Belongs to the class-II pyridoxal-phosphate-dependent aminotransferase family.</text>
</comment>
<comment type="pathway">
    <text evidence="2">Lipid metabolism.</text>
</comment>
<gene>
    <name evidence="7" type="ORF">N6H18_02850</name>
</gene>
<evidence type="ECO:0000313" key="7">
    <source>
        <dbReference type="EMBL" id="UXP32894.1"/>
    </source>
</evidence>
<organism evidence="7 8">
    <name type="scientific">Reichenbachiella agarivorans</name>
    <dbReference type="NCBI Taxonomy" id="2979464"/>
    <lineage>
        <taxon>Bacteria</taxon>
        <taxon>Pseudomonadati</taxon>
        <taxon>Bacteroidota</taxon>
        <taxon>Cytophagia</taxon>
        <taxon>Cytophagales</taxon>
        <taxon>Reichenbachiellaceae</taxon>
        <taxon>Reichenbachiella</taxon>
    </lineage>
</organism>
<name>A0ABY6CSQ3_9BACT</name>
<dbReference type="Gene3D" id="3.90.1150.10">
    <property type="entry name" value="Aspartate Aminotransferase, domain 1"/>
    <property type="match status" value="1"/>
</dbReference>
<dbReference type="RefSeq" id="WP_262310326.1">
    <property type="nucleotide sequence ID" value="NZ_CP106679.1"/>
</dbReference>